<evidence type="ECO:0000256" key="1">
    <source>
        <dbReference type="ARBA" id="ARBA00023157"/>
    </source>
</evidence>
<protein>
    <recommendedName>
        <fullName evidence="3">Peptidase S1 domain-containing protein</fullName>
    </recommendedName>
</protein>
<dbReference type="Ensembl" id="ENSGACT00000026232.2">
    <property type="protein sequence ID" value="ENSGACP00000026181.2"/>
    <property type="gene ID" value="ENSGACG00000019813.2"/>
</dbReference>
<dbReference type="InterPro" id="IPR001254">
    <property type="entry name" value="Trypsin_dom"/>
</dbReference>
<proteinExistence type="predicted"/>
<sequence>MAAMTGLVLLLWAGVTVASQVDLHKRIYGGRDCLHDERPHHVDLTSTSDPDYFCGGTLISNQWVLTAAHCHEPGETIIAHLGNPRRQYTITDKKKLTKWFFIKHDIMLLKLPDTVPDPFAALPTDCSGHPPNGAVVNVSGLSTTIRDGNITERLAADEQKPLQCVELEVVPCSCTIDTKYVYPKIFCFEGAGKGPNPGDSGSGVMYGGTLYGVLVLGIIENCNANSAAVKVCEKIYLDWINKTINDNGCVGCIG</sequence>
<keyword evidence="2" id="KW-0732">Signal</keyword>
<dbReference type="SMART" id="SM00020">
    <property type="entry name" value="Tryp_SPc"/>
    <property type="match status" value="1"/>
</dbReference>
<dbReference type="PROSITE" id="PS50240">
    <property type="entry name" value="TRYPSIN_DOM"/>
    <property type="match status" value="1"/>
</dbReference>
<feature type="signal peptide" evidence="2">
    <location>
        <begin position="1"/>
        <end position="18"/>
    </location>
</feature>
<dbReference type="InterPro" id="IPR001314">
    <property type="entry name" value="Peptidase_S1A"/>
</dbReference>
<reference evidence="4" key="3">
    <citation type="submission" date="2025-09" db="UniProtKB">
        <authorList>
            <consortium name="Ensembl"/>
        </authorList>
    </citation>
    <scope>IDENTIFICATION</scope>
</reference>
<dbReference type="OMA" id="CHEPGET"/>
<keyword evidence="1" id="KW-1015">Disulfide bond</keyword>
<dbReference type="Pfam" id="PF00089">
    <property type="entry name" value="Trypsin"/>
    <property type="match status" value="1"/>
</dbReference>
<dbReference type="GO" id="GO:0006508">
    <property type="term" value="P:proteolysis"/>
    <property type="evidence" value="ECO:0007669"/>
    <property type="project" value="InterPro"/>
</dbReference>
<dbReference type="InterPro" id="IPR009003">
    <property type="entry name" value="Peptidase_S1_PA"/>
</dbReference>
<dbReference type="Gene3D" id="2.40.10.10">
    <property type="entry name" value="Trypsin-like serine proteases"/>
    <property type="match status" value="2"/>
</dbReference>
<evidence type="ECO:0000313" key="4">
    <source>
        <dbReference type="Ensembl" id="ENSGACP00000026181.2"/>
    </source>
</evidence>
<dbReference type="SUPFAM" id="SSF50494">
    <property type="entry name" value="Trypsin-like serine proteases"/>
    <property type="match status" value="1"/>
</dbReference>
<name>G3Q8G7_GASAC</name>
<dbReference type="eggNOG" id="KOG3627">
    <property type="taxonomic scope" value="Eukaryota"/>
</dbReference>
<dbReference type="InterPro" id="IPR043504">
    <property type="entry name" value="Peptidase_S1_PA_chymotrypsin"/>
</dbReference>
<organism evidence="4 5">
    <name type="scientific">Gasterosteus aculeatus aculeatus</name>
    <name type="common">three-spined stickleback</name>
    <dbReference type="NCBI Taxonomy" id="481459"/>
    <lineage>
        <taxon>Eukaryota</taxon>
        <taxon>Metazoa</taxon>
        <taxon>Chordata</taxon>
        <taxon>Craniata</taxon>
        <taxon>Vertebrata</taxon>
        <taxon>Euteleostomi</taxon>
        <taxon>Actinopterygii</taxon>
        <taxon>Neopterygii</taxon>
        <taxon>Teleostei</taxon>
        <taxon>Neoteleostei</taxon>
        <taxon>Acanthomorphata</taxon>
        <taxon>Eupercaria</taxon>
        <taxon>Perciformes</taxon>
        <taxon>Cottioidei</taxon>
        <taxon>Gasterosteales</taxon>
        <taxon>Gasterosteidae</taxon>
        <taxon>Gasterosteus</taxon>
    </lineage>
</organism>
<feature type="chain" id="PRO_5043960389" description="Peptidase S1 domain-containing protein" evidence="2">
    <location>
        <begin position="19"/>
        <end position="254"/>
    </location>
</feature>
<dbReference type="PANTHER" id="PTHR24271:SF47">
    <property type="entry name" value="KALLIKREIN-1"/>
    <property type="match status" value="1"/>
</dbReference>
<dbReference type="STRING" id="69293.ENSGACP00000026181"/>
<feature type="domain" description="Peptidase S1" evidence="3">
    <location>
        <begin position="27"/>
        <end position="245"/>
    </location>
</feature>
<reference evidence="4 5" key="1">
    <citation type="journal article" date="2021" name="G3 (Bethesda)">
        <title>Improved contiguity of the threespine stickleback genome using long-read sequencing.</title>
        <authorList>
            <person name="Nath S."/>
            <person name="Shaw D.E."/>
            <person name="White M.A."/>
        </authorList>
    </citation>
    <scope>NUCLEOTIDE SEQUENCE [LARGE SCALE GENOMIC DNA]</scope>
    <source>
        <strain evidence="4 5">Lake Benthic</strain>
    </source>
</reference>
<reference evidence="4" key="2">
    <citation type="submission" date="2025-08" db="UniProtKB">
        <authorList>
            <consortium name="Ensembl"/>
        </authorList>
    </citation>
    <scope>IDENTIFICATION</scope>
</reference>
<dbReference type="PANTHER" id="PTHR24271">
    <property type="entry name" value="KALLIKREIN-RELATED"/>
    <property type="match status" value="1"/>
</dbReference>
<dbReference type="InterPro" id="IPR018114">
    <property type="entry name" value="TRYPSIN_HIS"/>
</dbReference>
<dbReference type="GO" id="GO:0030141">
    <property type="term" value="C:secretory granule"/>
    <property type="evidence" value="ECO:0007669"/>
    <property type="project" value="TreeGrafter"/>
</dbReference>
<dbReference type="GO" id="GO:0004252">
    <property type="term" value="F:serine-type endopeptidase activity"/>
    <property type="evidence" value="ECO:0007669"/>
    <property type="project" value="InterPro"/>
</dbReference>
<dbReference type="MEROPS" id="S01.233"/>
<evidence type="ECO:0000313" key="5">
    <source>
        <dbReference type="Proteomes" id="UP000007635"/>
    </source>
</evidence>
<accession>G3Q8G7</accession>
<evidence type="ECO:0000259" key="3">
    <source>
        <dbReference type="PROSITE" id="PS50240"/>
    </source>
</evidence>
<dbReference type="Bgee" id="ENSGACG00000019813">
    <property type="expression patterns" value="Expressed in pharyngeal gill and 3 other cell types or tissues"/>
</dbReference>
<dbReference type="PROSITE" id="PS00134">
    <property type="entry name" value="TRYPSIN_HIS"/>
    <property type="match status" value="1"/>
</dbReference>
<dbReference type="InParanoid" id="G3Q8G7"/>
<dbReference type="Proteomes" id="UP000007635">
    <property type="component" value="Unassembled WGS sequence"/>
</dbReference>
<evidence type="ECO:0000256" key="2">
    <source>
        <dbReference type="SAM" id="SignalP"/>
    </source>
</evidence>
<keyword evidence="5" id="KW-1185">Reference proteome</keyword>
<dbReference type="GeneTree" id="ENSGT00390000009571"/>
<dbReference type="PRINTS" id="PR00722">
    <property type="entry name" value="CHYMOTRYPSIN"/>
</dbReference>
<dbReference type="AlphaFoldDB" id="G3Q8G7"/>